<dbReference type="AlphaFoldDB" id="M5IEP8"/>
<reference evidence="2 3" key="1">
    <citation type="journal article" date="2013" name="Genome Announc.">
        <title>Genome Sequence of Campylobacter showae UNSWCD, Isolated from a Patient with Crohn's Disease.</title>
        <authorList>
            <person name="Tay A.P."/>
            <person name="Kaakoush N.O."/>
            <person name="Deshpande N.P."/>
            <person name="Chen Z."/>
            <person name="Mitchell H."/>
            <person name="Wilkins M.R."/>
        </authorList>
    </citation>
    <scope>NUCLEOTIDE SEQUENCE [LARGE SCALE GENOMIC DNA]</scope>
    <source>
        <strain evidence="2 3">CSUNSWCD</strain>
    </source>
</reference>
<keyword evidence="1" id="KW-1133">Transmembrane helix</keyword>
<dbReference type="EMBL" id="AMZQ01000009">
    <property type="protein sequence ID" value="EKU10892.1"/>
    <property type="molecule type" value="Genomic_DNA"/>
</dbReference>
<organism evidence="2 3">
    <name type="scientific">Campylobacter showae CSUNSWCD</name>
    <dbReference type="NCBI Taxonomy" id="1244083"/>
    <lineage>
        <taxon>Bacteria</taxon>
        <taxon>Pseudomonadati</taxon>
        <taxon>Campylobacterota</taxon>
        <taxon>Epsilonproteobacteria</taxon>
        <taxon>Campylobacterales</taxon>
        <taxon>Campylobacteraceae</taxon>
        <taxon>Campylobacter</taxon>
    </lineage>
</organism>
<keyword evidence="1" id="KW-0472">Membrane</keyword>
<evidence type="ECO:0000313" key="2">
    <source>
        <dbReference type="EMBL" id="EKU10892.1"/>
    </source>
</evidence>
<dbReference type="Proteomes" id="UP000011939">
    <property type="component" value="Unassembled WGS sequence"/>
</dbReference>
<gene>
    <name evidence="2" type="ORF">CSUNSWCD_2388</name>
</gene>
<protein>
    <submittedName>
        <fullName evidence="2">Uncharacterized protein</fullName>
    </submittedName>
</protein>
<accession>M5IEP8</accession>
<feature type="transmembrane region" description="Helical" evidence="1">
    <location>
        <begin position="6"/>
        <end position="32"/>
    </location>
</feature>
<evidence type="ECO:0000313" key="3">
    <source>
        <dbReference type="Proteomes" id="UP000011939"/>
    </source>
</evidence>
<dbReference type="PATRIC" id="fig|1244083.3.peg.1638"/>
<evidence type="ECO:0000256" key="1">
    <source>
        <dbReference type="SAM" id="Phobius"/>
    </source>
</evidence>
<keyword evidence="1" id="KW-0812">Transmembrane</keyword>
<comment type="caution">
    <text evidence="2">The sequence shown here is derived from an EMBL/GenBank/DDBJ whole genome shotgun (WGS) entry which is preliminary data.</text>
</comment>
<sequence length="44" mass="5331">MADDLLRHFALSLLIFYFHLKTRINLSLLYILNLKTILYKICKF</sequence>
<dbReference type="STRING" id="1244083.CSUNSWCD_2388"/>
<proteinExistence type="predicted"/>
<name>M5IEP8_9BACT</name>